<dbReference type="Proteomes" id="UP000515158">
    <property type="component" value="Unplaced"/>
</dbReference>
<keyword evidence="2" id="KW-0694">RNA-binding</keyword>
<dbReference type="PANTHER" id="PTHR13389">
    <property type="entry name" value="PUMILIO HOMOLOG 3"/>
    <property type="match status" value="1"/>
</dbReference>
<gene>
    <name evidence="7" type="primary">LOC117654359</name>
</gene>
<evidence type="ECO:0000313" key="6">
    <source>
        <dbReference type="Proteomes" id="UP000515158"/>
    </source>
</evidence>
<feature type="compositionally biased region" description="Polar residues" evidence="4">
    <location>
        <begin position="1"/>
        <end position="13"/>
    </location>
</feature>
<dbReference type="Pfam" id="PF08144">
    <property type="entry name" value="CPL"/>
    <property type="match status" value="1"/>
</dbReference>
<feature type="domain" description="PUM-HD" evidence="5">
    <location>
        <begin position="129"/>
        <end position="481"/>
    </location>
</feature>
<keyword evidence="6" id="KW-1185">Reference proteome</keyword>
<feature type="compositionally biased region" description="Basic and acidic residues" evidence="4">
    <location>
        <begin position="59"/>
        <end position="81"/>
    </location>
</feature>
<evidence type="ECO:0000313" key="7">
    <source>
        <dbReference type="RefSeq" id="XP_034256850.1"/>
    </source>
</evidence>
<dbReference type="KEGG" id="tpal:117654359"/>
<reference evidence="7" key="1">
    <citation type="submission" date="2025-08" db="UniProtKB">
        <authorList>
            <consortium name="RefSeq"/>
        </authorList>
    </citation>
    <scope>IDENTIFICATION</scope>
    <source>
        <tissue evidence="7">Total insect</tissue>
    </source>
</reference>
<keyword evidence="1" id="KW-0677">Repeat</keyword>
<dbReference type="FunCoup" id="A0A6P9AHC4">
    <property type="interactions" value="1220"/>
</dbReference>
<dbReference type="InterPro" id="IPR011989">
    <property type="entry name" value="ARM-like"/>
</dbReference>
<dbReference type="SMART" id="SM00025">
    <property type="entry name" value="Pumilio"/>
    <property type="match status" value="4"/>
</dbReference>
<evidence type="ECO:0000259" key="5">
    <source>
        <dbReference type="PROSITE" id="PS50303"/>
    </source>
</evidence>
<feature type="repeat" description="Pumilio" evidence="3">
    <location>
        <begin position="197"/>
        <end position="232"/>
    </location>
</feature>
<dbReference type="InterPro" id="IPR040059">
    <property type="entry name" value="PUM3"/>
</dbReference>
<evidence type="ECO:0000256" key="2">
    <source>
        <dbReference type="ARBA" id="ARBA00022884"/>
    </source>
</evidence>
<dbReference type="OrthoDB" id="497380at2759"/>
<dbReference type="InParanoid" id="A0A6P9AHC4"/>
<dbReference type="InterPro" id="IPR012959">
    <property type="entry name" value="CPL_dom"/>
</dbReference>
<evidence type="ECO:0000256" key="4">
    <source>
        <dbReference type="SAM" id="MobiDB-lite"/>
    </source>
</evidence>
<evidence type="ECO:0000256" key="3">
    <source>
        <dbReference type="PROSITE-ProRule" id="PRU00317"/>
    </source>
</evidence>
<dbReference type="PROSITE" id="PS50303">
    <property type="entry name" value="PUM_HD"/>
    <property type="match status" value="1"/>
</dbReference>
<feature type="region of interest" description="Disordered" evidence="4">
    <location>
        <begin position="1"/>
        <end position="118"/>
    </location>
</feature>
<dbReference type="PANTHER" id="PTHR13389:SF0">
    <property type="entry name" value="PUMILIO HOMOLOG 3"/>
    <property type="match status" value="1"/>
</dbReference>
<protein>
    <submittedName>
        <fullName evidence="7">Pumilio homolog 3</fullName>
    </submittedName>
</protein>
<sequence length="641" mass="72008">MSVESVSDQPSKNSLKRRNNSGTFNVENPKKMKKIPKSGVGLVYEASSKGPLKKKKKRSLDAGNHDEPSSKKSKFVPDGHKKQVFKSPKKNSDTPTEKPDWNKFKEEKKTLREKRRASQKADSFEISIEAKKILETIRSRKCPAAEQIMQLEKIYSILKGKLLSVAYAHDMSRVIETMFKFGSVHKKTDLLKNMIIELAPEALEMSKRRYATHVVRAMITHAHPSERTLILEAFKGHVKKLLGHKIGHVVLEELYSKCKPSEQCELQRELYGGSHKLVTDKPVTGLEVIFESLPNMKDSTLVSTKENIMDLFEKNVVESRIVHSVLLDYLGHASPEESSQMLEQARNHFKALTRSKEGIHVAMMCVWMGTSKARKKMIKELKDGVVALAIGEHTHMLLLAIFDCVDDTVFVQKAILGELLAGDLTPLLSSTYGRKVLMYLCSKRNPKMFSSPIIATLSTGDNNPHSKKDADVRALDLQKFAVPFLLKSIAQQTTLWAQNNSNLLILLEALKVGSGDELKSALKAIAKFITNPPDSQQNGVDLKIVDDNGFHMLLKKLAQHDKVFLENGEATFGESLLEELTDNHFLAWLQNNRCCFVLLELMKNSSEDVVGSLKSKIKQLSKSVWKKNSITAGAQRIQELL</sequence>
<name>A0A6P9AHC4_THRPL</name>
<dbReference type="RefSeq" id="XP_034256850.1">
    <property type="nucleotide sequence ID" value="XM_034400959.1"/>
</dbReference>
<dbReference type="InterPro" id="IPR016024">
    <property type="entry name" value="ARM-type_fold"/>
</dbReference>
<proteinExistence type="predicted"/>
<dbReference type="SUPFAM" id="SSF48371">
    <property type="entry name" value="ARM repeat"/>
    <property type="match status" value="1"/>
</dbReference>
<dbReference type="GO" id="GO:0003729">
    <property type="term" value="F:mRNA binding"/>
    <property type="evidence" value="ECO:0007669"/>
    <property type="project" value="TreeGrafter"/>
</dbReference>
<dbReference type="GeneID" id="117654359"/>
<dbReference type="CTD" id="33112"/>
<dbReference type="GO" id="GO:0006417">
    <property type="term" value="P:regulation of translation"/>
    <property type="evidence" value="ECO:0007669"/>
    <property type="project" value="TreeGrafter"/>
</dbReference>
<evidence type="ECO:0000256" key="1">
    <source>
        <dbReference type="ARBA" id="ARBA00022737"/>
    </source>
</evidence>
<dbReference type="AlphaFoldDB" id="A0A6P9AHC4"/>
<dbReference type="InterPro" id="IPR001313">
    <property type="entry name" value="Pumilio_RNA-bd_rpt"/>
</dbReference>
<organism evidence="7">
    <name type="scientific">Thrips palmi</name>
    <name type="common">Melon thrips</name>
    <dbReference type="NCBI Taxonomy" id="161013"/>
    <lineage>
        <taxon>Eukaryota</taxon>
        <taxon>Metazoa</taxon>
        <taxon>Ecdysozoa</taxon>
        <taxon>Arthropoda</taxon>
        <taxon>Hexapoda</taxon>
        <taxon>Insecta</taxon>
        <taxon>Pterygota</taxon>
        <taxon>Neoptera</taxon>
        <taxon>Paraneoptera</taxon>
        <taxon>Thysanoptera</taxon>
        <taxon>Terebrantia</taxon>
        <taxon>Thripoidea</taxon>
        <taxon>Thripidae</taxon>
        <taxon>Thrips</taxon>
    </lineage>
</organism>
<feature type="compositionally biased region" description="Basic and acidic residues" evidence="4">
    <location>
        <begin position="90"/>
        <end position="110"/>
    </location>
</feature>
<dbReference type="InterPro" id="IPR033133">
    <property type="entry name" value="PUM-HD"/>
</dbReference>
<dbReference type="PROSITE" id="PS50302">
    <property type="entry name" value="PUM"/>
    <property type="match status" value="1"/>
</dbReference>
<dbReference type="GO" id="GO:0005730">
    <property type="term" value="C:nucleolus"/>
    <property type="evidence" value="ECO:0007669"/>
    <property type="project" value="TreeGrafter"/>
</dbReference>
<dbReference type="Gene3D" id="1.25.10.10">
    <property type="entry name" value="Leucine-rich Repeat Variant"/>
    <property type="match status" value="1"/>
</dbReference>
<accession>A0A6P9AHC4</accession>